<comment type="caution">
    <text evidence="2">The sequence shown here is derived from an EMBL/GenBank/DDBJ whole genome shotgun (WGS) entry which is preliminary data.</text>
</comment>
<name>A0A9N9VUM0_9HYPO</name>
<feature type="domain" description="F-box" evidence="1">
    <location>
        <begin position="6"/>
        <end position="37"/>
    </location>
</feature>
<keyword evidence="3" id="KW-1185">Reference proteome</keyword>
<dbReference type="CDD" id="cd09917">
    <property type="entry name" value="F-box_SF"/>
    <property type="match status" value="1"/>
</dbReference>
<evidence type="ECO:0000313" key="2">
    <source>
        <dbReference type="EMBL" id="CAH0028168.1"/>
    </source>
</evidence>
<protein>
    <recommendedName>
        <fullName evidence="1">F-box domain-containing protein</fullName>
    </recommendedName>
</protein>
<dbReference type="InterPro" id="IPR036047">
    <property type="entry name" value="F-box-like_dom_sf"/>
</dbReference>
<accession>A0A9N9VUM0</accession>
<sequence>MAMLIDLPAEILHHVCKQLSGSTDVCNFRLVCRAFGDIGLFSLAPTISFTLSRRGLARLRDICSHPVLRHYVYSIVFLTEVLRPYSDFESWRQKSDWGTDLDFDENEGDLDDGREVFDATIFDRWSVYESLLASQEQVFSGLQSPRIRTLFQSLPNLTHLRFKCSDTPNGLIHDTEPKVVKEQDVVGWRGNPDYPFPGRSPCIGLAGTKPLRLLSHALQPQLTSLEVDRLDLDFFYGEESELDAICQLQNIRLGLIYTDPETGWFVDKPSVVKAKLTLSKSRFKAFFGLYVARARKATVIEYSDHLDTLLSSPIFSQTDP</sequence>
<dbReference type="InterPro" id="IPR001810">
    <property type="entry name" value="F-box_dom"/>
</dbReference>
<proteinExistence type="predicted"/>
<dbReference type="EMBL" id="CABFNQ020000730">
    <property type="protein sequence ID" value="CAH0028168.1"/>
    <property type="molecule type" value="Genomic_DNA"/>
</dbReference>
<dbReference type="SUPFAM" id="SSF81383">
    <property type="entry name" value="F-box domain"/>
    <property type="match status" value="1"/>
</dbReference>
<dbReference type="Pfam" id="PF12937">
    <property type="entry name" value="F-box-like"/>
    <property type="match status" value="1"/>
</dbReference>
<dbReference type="Proteomes" id="UP000696573">
    <property type="component" value="Unassembled WGS sequence"/>
</dbReference>
<reference evidence="2" key="1">
    <citation type="submission" date="2021-10" db="EMBL/GenBank/DDBJ databases">
        <authorList>
            <person name="Piombo E."/>
        </authorList>
    </citation>
    <scope>NUCLEOTIDE SEQUENCE</scope>
</reference>
<evidence type="ECO:0000259" key="1">
    <source>
        <dbReference type="Pfam" id="PF12937"/>
    </source>
</evidence>
<organism evidence="2 3">
    <name type="scientific">Clonostachys rhizophaga</name>
    <dbReference type="NCBI Taxonomy" id="160324"/>
    <lineage>
        <taxon>Eukaryota</taxon>
        <taxon>Fungi</taxon>
        <taxon>Dikarya</taxon>
        <taxon>Ascomycota</taxon>
        <taxon>Pezizomycotina</taxon>
        <taxon>Sordariomycetes</taxon>
        <taxon>Hypocreomycetidae</taxon>
        <taxon>Hypocreales</taxon>
        <taxon>Bionectriaceae</taxon>
        <taxon>Clonostachys</taxon>
    </lineage>
</organism>
<dbReference type="AlphaFoldDB" id="A0A9N9VUM0"/>
<gene>
    <name evidence="2" type="ORF">CRHIZ90672A_00002143</name>
</gene>
<evidence type="ECO:0000313" key="3">
    <source>
        <dbReference type="Proteomes" id="UP000696573"/>
    </source>
</evidence>
<dbReference type="OrthoDB" id="5422579at2759"/>